<keyword evidence="6" id="KW-0479">Metal-binding</keyword>
<evidence type="ECO:0000313" key="13">
    <source>
        <dbReference type="EMBL" id="PLV13779.1"/>
    </source>
</evidence>
<dbReference type="GO" id="GO:0019679">
    <property type="term" value="P:propionate metabolic process, methylcitrate cycle"/>
    <property type="evidence" value="ECO:0007669"/>
    <property type="project" value="InterPro"/>
</dbReference>
<organism evidence="13 16">
    <name type="scientific">Pseudomonas guariconensis</name>
    <dbReference type="NCBI Taxonomy" id="1288410"/>
    <lineage>
        <taxon>Bacteria</taxon>
        <taxon>Pseudomonadati</taxon>
        <taxon>Pseudomonadota</taxon>
        <taxon>Gammaproteobacteria</taxon>
        <taxon>Pseudomonadales</taxon>
        <taxon>Pseudomonadaceae</taxon>
        <taxon>Pseudomonas</taxon>
    </lineage>
</organism>
<dbReference type="Proteomes" id="UP000234839">
    <property type="component" value="Unassembled WGS sequence"/>
</dbReference>
<dbReference type="Gene3D" id="3.20.19.10">
    <property type="entry name" value="Aconitase, domain 4"/>
    <property type="match status" value="1"/>
</dbReference>
<evidence type="ECO:0000256" key="5">
    <source>
        <dbReference type="ARBA" id="ARBA00022485"/>
    </source>
</evidence>
<dbReference type="EC" id="4.2.1.3" evidence="4"/>
<keyword evidence="9" id="KW-0456">Lyase</keyword>
<dbReference type="SUPFAM" id="SSF52016">
    <property type="entry name" value="LeuD/IlvD-like"/>
    <property type="match status" value="1"/>
</dbReference>
<dbReference type="GO" id="GO:0046872">
    <property type="term" value="F:metal ion binding"/>
    <property type="evidence" value="ECO:0007669"/>
    <property type="project" value="UniProtKB-KW"/>
</dbReference>
<feature type="domain" description="Aconitase A/isopropylmalate dehydratase small subunit swivel" evidence="12">
    <location>
        <begin position="656"/>
        <end position="787"/>
    </location>
</feature>
<name>A0AAX0VQX1_9PSED</name>
<dbReference type="NCBIfam" id="NF006757">
    <property type="entry name" value="PRK09277.1"/>
    <property type="match status" value="1"/>
</dbReference>
<dbReference type="NCBIfam" id="TIGR02333">
    <property type="entry name" value="2met_isocit_dHY"/>
    <property type="match status" value="1"/>
</dbReference>
<evidence type="ECO:0000256" key="8">
    <source>
        <dbReference type="ARBA" id="ARBA00023014"/>
    </source>
</evidence>
<gene>
    <name evidence="13" type="primary">acnD</name>
    <name evidence="13" type="ORF">CXG49_23965</name>
    <name evidence="14" type="ORF">CXG53_24075</name>
</gene>
<evidence type="ECO:0000256" key="9">
    <source>
        <dbReference type="ARBA" id="ARBA00023239"/>
    </source>
</evidence>
<evidence type="ECO:0000256" key="3">
    <source>
        <dbReference type="ARBA" id="ARBA00007185"/>
    </source>
</evidence>
<dbReference type="FunFam" id="3.20.19.10:FF:000006">
    <property type="entry name" value="Aconitate hydratase 1"/>
    <property type="match status" value="1"/>
</dbReference>
<feature type="domain" description="Aconitase/3-isopropylmalate dehydratase large subunit alpha/beta/alpha" evidence="11">
    <location>
        <begin position="65"/>
        <end position="533"/>
    </location>
</feature>
<keyword evidence="8" id="KW-0411">Iron-sulfur</keyword>
<dbReference type="SUPFAM" id="SSF53732">
    <property type="entry name" value="Aconitase iron-sulfur domain"/>
    <property type="match status" value="1"/>
</dbReference>
<sequence>MNTAFRKNLPGTDLDYFDARAAVEAIKPGAYDGLPYTSRVLAENLVRRCDPATLNASLEQLIERKRDLDFPWFPARVVCHDILGQTALVDLAGLRDAIAEKGGDPAQVNPVVPVQLIVDHSLAVECGGFDPQAFEKNRAIEDRRNEDRFHFINWTKKAFKNVDVIQPGNGIMHQINLEKMSPVIHNDHGVAYPDTCVGTDSHTPHVDALGVIAIGVGGLEAENVMLGRASWMRLPEIVGVELTGKLQPNITATDLVLALTEFLRKQKVVGAYLEFHGEGARALTLGDRATISNMAPEYGATAAMFAIDQQTIDYLKLTGREEQQVRLVETYAKTAGLWADSLAKAEYERVLSFDLSSVVRNMAGPSNPHARVATSDLAAKGIAGAWEQVPGQMPDGAVIIAAITSCTNTSNPRNVIAAGLLARNANKLGLTRKPWVKSSLAPGSKAVQLYLEEAGLEKELEQLGFGIVAFACTTCNGMSGALDPKIQQEIIDRDLYATAVLSGNRNFDGRIHPYAKQAFLASPPLVVAYAIAGTIRFDIEKDVLGVVDGKEIRLKDIWPSDAEIDAVVQAAVKPEQFRKVYIPMFAIEQDTGPKVAPLYDWRPMSTYIRRPPYWEGALAGERTLRGMRPLALLPDNITTDHLSPSNAIMLDSAAGEYLAKMGLPEEDFNSYATHRGDHLTAQRATFANPKLFNEMVRKEDGSVKQGSLARIEPEGKVTRMWEAIETYMERKQPLIIVAGADYGQGSSRDWAAKGVRLAGVEAIVAEGFERIHRTNLVGMGVLPLEFLPGTNRKTLDLDGSETYDVLGARTPRATLTLVVTRRNGERLEVPVTCRLDTAEEVSIYEAGGVLQRFAQDFLEATA</sequence>
<dbReference type="PANTHER" id="PTHR11670">
    <property type="entry name" value="ACONITASE/IRON-RESPONSIVE ELEMENT FAMILY MEMBER"/>
    <property type="match status" value="1"/>
</dbReference>
<evidence type="ECO:0000256" key="6">
    <source>
        <dbReference type="ARBA" id="ARBA00022723"/>
    </source>
</evidence>
<comment type="catalytic activity">
    <reaction evidence="10">
        <text>citrate = D-threo-isocitrate</text>
        <dbReference type="Rhea" id="RHEA:10336"/>
        <dbReference type="ChEBI" id="CHEBI:15562"/>
        <dbReference type="ChEBI" id="CHEBI:16947"/>
        <dbReference type="EC" id="4.2.1.3"/>
    </reaction>
</comment>
<evidence type="ECO:0000256" key="2">
    <source>
        <dbReference type="ARBA" id="ARBA00005026"/>
    </source>
</evidence>
<dbReference type="InterPro" id="IPR036008">
    <property type="entry name" value="Aconitase_4Fe-4S_dom"/>
</dbReference>
<dbReference type="InterPro" id="IPR000573">
    <property type="entry name" value="AconitaseA/IPMdHydase_ssu_swvl"/>
</dbReference>
<dbReference type="FunFam" id="3.30.499.10:FF:000015">
    <property type="entry name" value="Aconitate hydratase 1"/>
    <property type="match status" value="1"/>
</dbReference>
<dbReference type="Pfam" id="PF00694">
    <property type="entry name" value="Aconitase_C"/>
    <property type="match status" value="1"/>
</dbReference>
<dbReference type="EMBL" id="PJCP01000027">
    <property type="protein sequence ID" value="PLV21655.1"/>
    <property type="molecule type" value="Genomic_DNA"/>
</dbReference>
<reference evidence="15 16" key="1">
    <citation type="submission" date="2017-12" db="EMBL/GenBank/DDBJ databases">
        <title>Detection of the carbapenemase gene blaVIM-5 in members of the Pseudomonas putida group isolated from polluted Nigerian wetlands.</title>
        <authorList>
            <person name="Adelowo O."/>
            <person name="Vollmers J."/>
            <person name="Maeusezahl I."/>
            <person name="Kaster A.-K."/>
            <person name="Mueller J.A."/>
        </authorList>
    </citation>
    <scope>NUCLEOTIDE SEQUENCE [LARGE SCALE GENOMIC DNA]</scope>
    <source>
        <strain evidence="14 15">MR119</strain>
        <strain evidence="13 16">MR144</strain>
    </source>
</reference>
<evidence type="ECO:0000256" key="7">
    <source>
        <dbReference type="ARBA" id="ARBA00023004"/>
    </source>
</evidence>
<dbReference type="EMBL" id="PJCQ01000030">
    <property type="protein sequence ID" value="PLV13779.1"/>
    <property type="molecule type" value="Genomic_DNA"/>
</dbReference>
<dbReference type="FunFam" id="3.30.499.10:FF:000014">
    <property type="entry name" value="Aconitate hydratase 1"/>
    <property type="match status" value="1"/>
</dbReference>
<comment type="cofactor">
    <cofactor evidence="1">
        <name>[4Fe-4S] cluster</name>
        <dbReference type="ChEBI" id="CHEBI:49883"/>
    </cofactor>
</comment>
<dbReference type="InterPro" id="IPR012708">
    <property type="entry name" value="2Me_IsoCit_deHydtase_FeS-dep"/>
</dbReference>
<dbReference type="InterPro" id="IPR006249">
    <property type="entry name" value="Aconitase/IRP2"/>
</dbReference>
<dbReference type="GO" id="GO:0003994">
    <property type="term" value="F:aconitate hydratase activity"/>
    <property type="evidence" value="ECO:0007669"/>
    <property type="project" value="UniProtKB-EC"/>
</dbReference>
<evidence type="ECO:0000256" key="1">
    <source>
        <dbReference type="ARBA" id="ARBA00001966"/>
    </source>
</evidence>
<dbReference type="Gene3D" id="6.10.190.10">
    <property type="match status" value="1"/>
</dbReference>
<dbReference type="Pfam" id="PF00330">
    <property type="entry name" value="Aconitase"/>
    <property type="match status" value="1"/>
</dbReference>
<evidence type="ECO:0000256" key="10">
    <source>
        <dbReference type="ARBA" id="ARBA00023501"/>
    </source>
</evidence>
<keyword evidence="7" id="KW-0408">Iron</keyword>
<evidence type="ECO:0000259" key="12">
    <source>
        <dbReference type="Pfam" id="PF00694"/>
    </source>
</evidence>
<dbReference type="NCBIfam" id="NF009520">
    <property type="entry name" value="PRK12881.1"/>
    <property type="match status" value="1"/>
</dbReference>
<dbReference type="AlphaFoldDB" id="A0AAX0VQX1"/>
<dbReference type="RefSeq" id="WP_043213999.1">
    <property type="nucleotide sequence ID" value="NZ_AP035765.1"/>
</dbReference>
<dbReference type="InterPro" id="IPR015931">
    <property type="entry name" value="Acnase/IPM_dHydase_lsu_aba_1/3"/>
</dbReference>
<keyword evidence="15" id="KW-1185">Reference proteome</keyword>
<dbReference type="Gene3D" id="3.30.499.10">
    <property type="entry name" value="Aconitase, domain 3"/>
    <property type="match status" value="2"/>
</dbReference>
<comment type="similarity">
    <text evidence="3">Belongs to the aconitase/IPM isomerase family.</text>
</comment>
<dbReference type="GO" id="GO:0051539">
    <property type="term" value="F:4 iron, 4 sulfur cluster binding"/>
    <property type="evidence" value="ECO:0007669"/>
    <property type="project" value="UniProtKB-KW"/>
</dbReference>
<dbReference type="PRINTS" id="PR00415">
    <property type="entry name" value="ACONITASE"/>
</dbReference>
<protein>
    <recommendedName>
        <fullName evidence="4">aconitate hydratase</fullName>
        <ecNumber evidence="4">4.2.1.3</ecNumber>
    </recommendedName>
</protein>
<evidence type="ECO:0000313" key="14">
    <source>
        <dbReference type="EMBL" id="PLV21655.1"/>
    </source>
</evidence>
<proteinExistence type="inferred from homology"/>
<evidence type="ECO:0000256" key="4">
    <source>
        <dbReference type="ARBA" id="ARBA00012926"/>
    </source>
</evidence>
<dbReference type="Proteomes" id="UP000234878">
    <property type="component" value="Unassembled WGS sequence"/>
</dbReference>
<evidence type="ECO:0000259" key="11">
    <source>
        <dbReference type="Pfam" id="PF00330"/>
    </source>
</evidence>
<dbReference type="InterPro" id="IPR015928">
    <property type="entry name" value="Aconitase/3IPM_dehydase_swvl"/>
</dbReference>
<comment type="pathway">
    <text evidence="2">Organic acid metabolism; propanoate degradation.</text>
</comment>
<dbReference type="InterPro" id="IPR001030">
    <property type="entry name" value="Acoase/IPM_deHydtase_lsu_aba"/>
</dbReference>
<accession>A0AAX0VQX1</accession>
<evidence type="ECO:0000313" key="16">
    <source>
        <dbReference type="Proteomes" id="UP000234878"/>
    </source>
</evidence>
<comment type="caution">
    <text evidence="13">The sequence shown here is derived from an EMBL/GenBank/DDBJ whole genome shotgun (WGS) entry which is preliminary data.</text>
</comment>
<dbReference type="GeneID" id="93544908"/>
<evidence type="ECO:0000313" key="15">
    <source>
        <dbReference type="Proteomes" id="UP000234839"/>
    </source>
</evidence>
<keyword evidence="5" id="KW-0004">4Fe-4S</keyword>